<name>A0A0L9VIS8_PHAAN</name>
<dbReference type="Proteomes" id="UP000053144">
    <property type="component" value="Chromosome 10"/>
</dbReference>
<dbReference type="EMBL" id="CM003380">
    <property type="protein sequence ID" value="KOM54940.1"/>
    <property type="molecule type" value="Genomic_DNA"/>
</dbReference>
<evidence type="ECO:0000313" key="2">
    <source>
        <dbReference type="EMBL" id="KOM54940.1"/>
    </source>
</evidence>
<dbReference type="AlphaFoldDB" id="A0A0L9VIS8"/>
<accession>A0A0L9VIS8</accession>
<organism evidence="2 3">
    <name type="scientific">Phaseolus angularis</name>
    <name type="common">Azuki bean</name>
    <name type="synonym">Vigna angularis</name>
    <dbReference type="NCBI Taxonomy" id="3914"/>
    <lineage>
        <taxon>Eukaryota</taxon>
        <taxon>Viridiplantae</taxon>
        <taxon>Streptophyta</taxon>
        <taxon>Embryophyta</taxon>
        <taxon>Tracheophyta</taxon>
        <taxon>Spermatophyta</taxon>
        <taxon>Magnoliopsida</taxon>
        <taxon>eudicotyledons</taxon>
        <taxon>Gunneridae</taxon>
        <taxon>Pentapetalae</taxon>
        <taxon>rosids</taxon>
        <taxon>fabids</taxon>
        <taxon>Fabales</taxon>
        <taxon>Fabaceae</taxon>
        <taxon>Papilionoideae</taxon>
        <taxon>50 kb inversion clade</taxon>
        <taxon>NPAAA clade</taxon>
        <taxon>indigoferoid/millettioid clade</taxon>
        <taxon>Phaseoleae</taxon>
        <taxon>Vigna</taxon>
    </lineage>
</organism>
<sequence>MSCKINSISSPLLCKLCTKKPKLRRRNIILFSFSSSGKEQKTISTRTRIENPTSQAYTVSFKTEKGCKLSISRYPDFEYDAEGGMGTGVAAKVTENGPANNDLPVLFDLESLYIPSLTSSTAKFLGLPLPPFLKIDIVPEALHGNINQESGKVDLEFKAKFLFSAGSLYKAPPLLVKTVLTSEETKGTMKSGRGRRMDEEGKCKLVGVATVDPIDDFFMNSFLGLPTECLAELKAAESKISSSMYGALLSEQTAIWYAFWTVLNRWAITNVVLPFIKWLRASWTKRSLTASRALVPLFRNQTEHSLVTITLETARDESEKVRKGSGIEDESSGGRTREAVTERYEAKYCRPDRTGLAEQSEADRYNTGRSRVAERSDEIEDQSTWGRTSGQCIQSEADHYNSSRSRFAERSEDIEDQSSWGRTSGEVAERSEIELDLKQTELSTLPAGGPIQPKAMKLHGSIDKEPNGIKIVGIEPNGRRGYWSRTVEGNDDRTVEVRGEEPKGREAWESKSSGIKIGRRKPNGRKAWESRPSGIKTRRRKPNGRKAWESKPNGIKMGRRKPNGIKIGRREPNGRRSYFTGKDKKLLAFKEIMQTRKGSYKVCISSRPPPKPPDWNWRASHKFCMSSRPPPKPPDLNWRA</sequence>
<feature type="compositionally biased region" description="Basic and acidic residues" evidence="1">
    <location>
        <begin position="335"/>
        <end position="376"/>
    </location>
</feature>
<feature type="region of interest" description="Disordered" evidence="1">
    <location>
        <begin position="318"/>
        <end position="431"/>
    </location>
</feature>
<reference evidence="3" key="1">
    <citation type="journal article" date="2015" name="Proc. Natl. Acad. Sci. U.S.A.">
        <title>Genome sequencing of adzuki bean (Vigna angularis) provides insight into high starch and low fat accumulation and domestication.</title>
        <authorList>
            <person name="Yang K."/>
            <person name="Tian Z."/>
            <person name="Chen C."/>
            <person name="Luo L."/>
            <person name="Zhao B."/>
            <person name="Wang Z."/>
            <person name="Yu L."/>
            <person name="Li Y."/>
            <person name="Sun Y."/>
            <person name="Li W."/>
            <person name="Chen Y."/>
            <person name="Li Y."/>
            <person name="Zhang Y."/>
            <person name="Ai D."/>
            <person name="Zhao J."/>
            <person name="Shang C."/>
            <person name="Ma Y."/>
            <person name="Wu B."/>
            <person name="Wang M."/>
            <person name="Gao L."/>
            <person name="Sun D."/>
            <person name="Zhang P."/>
            <person name="Guo F."/>
            <person name="Wang W."/>
            <person name="Li Y."/>
            <person name="Wang J."/>
            <person name="Varshney R.K."/>
            <person name="Wang J."/>
            <person name="Ling H.Q."/>
            <person name="Wan P."/>
        </authorList>
    </citation>
    <scope>NUCLEOTIDE SEQUENCE</scope>
    <source>
        <strain evidence="3">cv. Jingnong 6</strain>
    </source>
</reference>
<feature type="compositionally biased region" description="Basic and acidic residues" evidence="1">
    <location>
        <begin position="488"/>
        <end position="509"/>
    </location>
</feature>
<feature type="region of interest" description="Disordered" evidence="1">
    <location>
        <begin position="467"/>
        <end position="578"/>
    </location>
</feature>
<gene>
    <name evidence="2" type="ORF">LR48_Vigan10g083200</name>
</gene>
<protein>
    <submittedName>
        <fullName evidence="2">Uncharacterized protein</fullName>
    </submittedName>
</protein>
<dbReference type="PANTHER" id="PTHR35320">
    <property type="entry name" value="ATP-DEPENDENT CLP PROTEASE ATP-BINDING SUBUNIT"/>
    <property type="match status" value="1"/>
</dbReference>
<dbReference type="STRING" id="3914.A0A0L9VIS8"/>
<dbReference type="Gramene" id="KOM54940">
    <property type="protein sequence ID" value="KOM54940"/>
    <property type="gene ID" value="LR48_Vigan10g083200"/>
</dbReference>
<feature type="compositionally biased region" description="Basic and acidic residues" evidence="1">
    <location>
        <begin position="396"/>
        <end position="411"/>
    </location>
</feature>
<feature type="compositionally biased region" description="Polar residues" evidence="1">
    <location>
        <begin position="382"/>
        <end position="395"/>
    </location>
</feature>
<evidence type="ECO:0000313" key="3">
    <source>
        <dbReference type="Proteomes" id="UP000053144"/>
    </source>
</evidence>
<evidence type="ECO:0000256" key="1">
    <source>
        <dbReference type="SAM" id="MobiDB-lite"/>
    </source>
</evidence>
<proteinExistence type="predicted"/>
<dbReference type="PANTHER" id="PTHR35320:SF1">
    <property type="entry name" value="ATP-DEPENDENT CLP PROTEASE ATP-BINDING SUBUNIT"/>
    <property type="match status" value="1"/>
</dbReference>